<gene>
    <name evidence="7" type="ORF">G7067_09065</name>
</gene>
<dbReference type="PANTHER" id="PTHR43133:SF8">
    <property type="entry name" value="RNA POLYMERASE SIGMA FACTOR HI_1459-RELATED"/>
    <property type="match status" value="1"/>
</dbReference>
<dbReference type="NCBIfam" id="TIGR02937">
    <property type="entry name" value="sigma70-ECF"/>
    <property type="match status" value="1"/>
</dbReference>
<organism evidence="7 8">
    <name type="scientific">Leucobacter insecticola</name>
    <dbReference type="NCBI Taxonomy" id="2714934"/>
    <lineage>
        <taxon>Bacteria</taxon>
        <taxon>Bacillati</taxon>
        <taxon>Actinomycetota</taxon>
        <taxon>Actinomycetes</taxon>
        <taxon>Micrococcales</taxon>
        <taxon>Microbacteriaceae</taxon>
        <taxon>Leucobacter</taxon>
    </lineage>
</organism>
<dbReference type="AlphaFoldDB" id="A0A6G8FJH5"/>
<keyword evidence="8" id="KW-1185">Reference proteome</keyword>
<dbReference type="InterPro" id="IPR013324">
    <property type="entry name" value="RNA_pol_sigma_r3/r4-like"/>
</dbReference>
<dbReference type="RefSeq" id="WP_166323611.1">
    <property type="nucleotide sequence ID" value="NZ_CP049934.1"/>
</dbReference>
<dbReference type="SUPFAM" id="SSF88659">
    <property type="entry name" value="Sigma3 and sigma4 domains of RNA polymerase sigma factors"/>
    <property type="match status" value="1"/>
</dbReference>
<keyword evidence="3" id="KW-0731">Sigma factor</keyword>
<dbReference type="GO" id="GO:0006352">
    <property type="term" value="P:DNA-templated transcription initiation"/>
    <property type="evidence" value="ECO:0007669"/>
    <property type="project" value="InterPro"/>
</dbReference>
<dbReference type="Proteomes" id="UP000501387">
    <property type="component" value="Chromosome"/>
</dbReference>
<evidence type="ECO:0000256" key="2">
    <source>
        <dbReference type="ARBA" id="ARBA00023015"/>
    </source>
</evidence>
<feature type="domain" description="RNA polymerase sigma-70 region 2" evidence="6">
    <location>
        <begin position="39"/>
        <end position="107"/>
    </location>
</feature>
<evidence type="ECO:0000256" key="5">
    <source>
        <dbReference type="ARBA" id="ARBA00023163"/>
    </source>
</evidence>
<evidence type="ECO:0000313" key="8">
    <source>
        <dbReference type="Proteomes" id="UP000501387"/>
    </source>
</evidence>
<dbReference type="InterPro" id="IPR039425">
    <property type="entry name" value="RNA_pol_sigma-70-like"/>
</dbReference>
<accession>A0A6G8FJH5</accession>
<dbReference type="InterPro" id="IPR036388">
    <property type="entry name" value="WH-like_DNA-bd_sf"/>
</dbReference>
<reference evidence="7 8" key="1">
    <citation type="submission" date="2020-03" db="EMBL/GenBank/DDBJ databases">
        <title>Leucobacter sp. nov., isolated from beetles.</title>
        <authorList>
            <person name="Hyun D.-W."/>
            <person name="Bae J.-W."/>
        </authorList>
    </citation>
    <scope>NUCLEOTIDE SEQUENCE [LARGE SCALE GENOMIC DNA]</scope>
    <source>
        <strain evidence="7 8">HDW9B</strain>
    </source>
</reference>
<evidence type="ECO:0000259" key="6">
    <source>
        <dbReference type="Pfam" id="PF04542"/>
    </source>
</evidence>
<evidence type="ECO:0000256" key="1">
    <source>
        <dbReference type="ARBA" id="ARBA00010641"/>
    </source>
</evidence>
<dbReference type="InterPro" id="IPR014284">
    <property type="entry name" value="RNA_pol_sigma-70_dom"/>
</dbReference>
<keyword evidence="2" id="KW-0805">Transcription regulation</keyword>
<dbReference type="KEGG" id="lins:G7067_09065"/>
<protein>
    <submittedName>
        <fullName evidence="7">Sigma-70 family RNA polymerase sigma factor</fullName>
    </submittedName>
</protein>
<dbReference type="InterPro" id="IPR007627">
    <property type="entry name" value="RNA_pol_sigma70_r2"/>
</dbReference>
<dbReference type="EMBL" id="CP049934">
    <property type="protein sequence ID" value="QIM16527.1"/>
    <property type="molecule type" value="Genomic_DNA"/>
</dbReference>
<dbReference type="PANTHER" id="PTHR43133">
    <property type="entry name" value="RNA POLYMERASE ECF-TYPE SIGMA FACTO"/>
    <property type="match status" value="1"/>
</dbReference>
<dbReference type="Gene3D" id="1.10.10.10">
    <property type="entry name" value="Winged helix-like DNA-binding domain superfamily/Winged helix DNA-binding domain"/>
    <property type="match status" value="1"/>
</dbReference>
<evidence type="ECO:0000256" key="3">
    <source>
        <dbReference type="ARBA" id="ARBA00023082"/>
    </source>
</evidence>
<dbReference type="InterPro" id="IPR013325">
    <property type="entry name" value="RNA_pol_sigma_r2"/>
</dbReference>
<evidence type="ECO:0000256" key="4">
    <source>
        <dbReference type="ARBA" id="ARBA00023125"/>
    </source>
</evidence>
<comment type="similarity">
    <text evidence="1">Belongs to the sigma-70 factor family. ECF subfamily.</text>
</comment>
<proteinExistence type="inferred from homology"/>
<name>A0A6G8FJH5_9MICO</name>
<evidence type="ECO:0000313" key="7">
    <source>
        <dbReference type="EMBL" id="QIM16527.1"/>
    </source>
</evidence>
<dbReference type="GO" id="GO:0016987">
    <property type="term" value="F:sigma factor activity"/>
    <property type="evidence" value="ECO:0007669"/>
    <property type="project" value="UniProtKB-KW"/>
</dbReference>
<keyword evidence="4" id="KW-0238">DNA-binding</keyword>
<dbReference type="SUPFAM" id="SSF88946">
    <property type="entry name" value="Sigma2 domain of RNA polymerase sigma factors"/>
    <property type="match status" value="1"/>
</dbReference>
<dbReference type="Pfam" id="PF04542">
    <property type="entry name" value="Sigma70_r2"/>
    <property type="match status" value="1"/>
</dbReference>
<dbReference type="GO" id="GO:0003677">
    <property type="term" value="F:DNA binding"/>
    <property type="evidence" value="ECO:0007669"/>
    <property type="project" value="UniProtKB-KW"/>
</dbReference>
<keyword evidence="5" id="KW-0804">Transcription</keyword>
<dbReference type="Gene3D" id="1.10.1740.10">
    <property type="match status" value="1"/>
</dbReference>
<sequence>MTEQQRGAQDAEAAAEWFRTDQALLERFRAGDREALKDLYERHYSAAVAFALRSGASSDNAEDAVSEAFLNVVDAIQRGNGPTVSMGLYLRSAVRNSLIRQSRESKRSILVDDLEEFAEPVVDVGEPEDGGVIQAFRALPERWQTVLWLREIDKQRTSEVAKSMGISPGATTLLYRRARKGLRARYVEVLSDSDEYVCEEYRATIAARANGTLRGKAKEAYEQHLSSCLSCRRSDRNLANVVARFAAIIPPTALGLFTIQRQAPANAVAAFAKRPLVRLATGLVTAAVATAALSSSFAGHGEPRQGDPETLDQRASTTVEVARAPVSAGSCQLLFTGSGVNGESAYFEVRHTGTDACAVAYSWDGAELAELVDVRTREYFFAPRVGSYEVRLVTAEADQTFSFELR</sequence>